<feature type="region of interest" description="Disordered" evidence="1">
    <location>
        <begin position="699"/>
        <end position="720"/>
    </location>
</feature>
<dbReference type="OrthoDB" id="5979666at2759"/>
<organism evidence="2 3">
    <name type="scientific">Stylophora pistillata</name>
    <name type="common">Smooth cauliflower coral</name>
    <dbReference type="NCBI Taxonomy" id="50429"/>
    <lineage>
        <taxon>Eukaryota</taxon>
        <taxon>Metazoa</taxon>
        <taxon>Cnidaria</taxon>
        <taxon>Anthozoa</taxon>
        <taxon>Hexacorallia</taxon>
        <taxon>Scleractinia</taxon>
        <taxon>Astrocoeniina</taxon>
        <taxon>Pocilloporidae</taxon>
        <taxon>Stylophora</taxon>
    </lineage>
</organism>
<feature type="compositionally biased region" description="Basic and acidic residues" evidence="1">
    <location>
        <begin position="384"/>
        <end position="394"/>
    </location>
</feature>
<feature type="compositionally biased region" description="Polar residues" evidence="1">
    <location>
        <begin position="702"/>
        <end position="717"/>
    </location>
</feature>
<name>A0A2B4SEM7_STYPI</name>
<feature type="region of interest" description="Disordered" evidence="1">
    <location>
        <begin position="819"/>
        <end position="838"/>
    </location>
</feature>
<dbReference type="EMBL" id="LSMT01000112">
    <property type="protein sequence ID" value="PFX27058.1"/>
    <property type="molecule type" value="Genomic_DNA"/>
</dbReference>
<reference evidence="3" key="1">
    <citation type="journal article" date="2017" name="bioRxiv">
        <title>Comparative analysis of the genomes of Stylophora pistillata and Acropora digitifera provides evidence for extensive differences between species of corals.</title>
        <authorList>
            <person name="Voolstra C.R."/>
            <person name="Li Y."/>
            <person name="Liew Y.J."/>
            <person name="Baumgarten S."/>
            <person name="Zoccola D."/>
            <person name="Flot J.-F."/>
            <person name="Tambutte S."/>
            <person name="Allemand D."/>
            <person name="Aranda M."/>
        </authorList>
    </citation>
    <scope>NUCLEOTIDE SEQUENCE [LARGE SCALE GENOMIC DNA]</scope>
</reference>
<proteinExistence type="predicted"/>
<dbReference type="Proteomes" id="UP000225706">
    <property type="component" value="Unassembled WGS sequence"/>
</dbReference>
<protein>
    <submittedName>
        <fullName evidence="2">Uncharacterized protein</fullName>
    </submittedName>
</protein>
<evidence type="ECO:0000313" key="3">
    <source>
        <dbReference type="Proteomes" id="UP000225706"/>
    </source>
</evidence>
<gene>
    <name evidence="2" type="ORF">AWC38_SpisGene8264</name>
</gene>
<evidence type="ECO:0000256" key="1">
    <source>
        <dbReference type="SAM" id="MobiDB-lite"/>
    </source>
</evidence>
<evidence type="ECO:0000313" key="2">
    <source>
        <dbReference type="EMBL" id="PFX27058.1"/>
    </source>
</evidence>
<keyword evidence="3" id="KW-1185">Reference proteome</keyword>
<feature type="compositionally biased region" description="Low complexity" evidence="1">
    <location>
        <begin position="400"/>
        <end position="411"/>
    </location>
</feature>
<feature type="region of interest" description="Disordered" evidence="1">
    <location>
        <begin position="384"/>
        <end position="411"/>
    </location>
</feature>
<comment type="caution">
    <text evidence="2">The sequence shown here is derived from an EMBL/GenBank/DDBJ whole genome shotgun (WGS) entry which is preliminary data.</text>
</comment>
<sequence length="838" mass="95145">MAASKKRVYIFQSEYDVFEKLVPSNTKPEALSGNLFGLWTTDGEPVIHIVSREHSCEVGKDLSLSHIGDWYYGYSLKRLSTRRSQRDVKNCSHNTEGKFLETTVSLKRSGQEVTLRLFIVNLKRGSPKALDVEVLKTESPFREIDTGSRLNEGFEVEEEMEWSTSEVYPSSSYLQKDPYGEITHAGEAFPRNLDKGGIQQRSTFFSSGYQRSSSRDFKVFMFEEDIERIEKYILAYPHLETGGDLFGLWTTNGDAVIHIALGPGQNCKRTGASFYQDIPYLQRNGNLLTQDYLLCHIGEWHSHHQLRLFQPSQGDSTTVIRNYPRGTQGFLLIIGNIESYGSVRLSPYLYTERSTYSFDKAGTVQGLRNENPFNKIEKIKYQKEKGSEVREHSRYPRATSSLSPLQSSYSPFLKRSSGSNFLKVTPQAPNGGINRPKMGTTHGRQFQVHMYEEDIQLMKDLVKLHPAKETGGNLFGLWNNNEEPVLHVVLGPAVGCARTEVSFYQSIPYLERVGRLLTEQFLLCHIGEWHSHHKLRLSEPSTGDSSTVIRNFPRGARGFILIIANILSSGEVTLSPYLYRQGQTTYERGEISPLGSSCSPFRKIDVINEYIKKDEDRSTTAHVHMRTPQYRKVEKSPNKETYDRKACAYMFEGDKQMIENRLSLSDGNEMEGELLGLWTSHGMPVLHLVLEPKKKNGKELQPLSSHKQPTATMQTRDNLAPGYPLENIGKYILKTGETGGPSEEDLCGMRREYPGGGLLVLVSKIQDKVVAIHPYLIKKGSATLQLEMEFLPSRKVFIQKVNDESKEEEERNIKKIDVDDPLTRGSPTFEQHKQFSPK</sequence>
<dbReference type="AlphaFoldDB" id="A0A2B4SEM7"/>
<accession>A0A2B4SEM7</accession>